<evidence type="ECO:0000313" key="6">
    <source>
        <dbReference type="EMBL" id="MFF3337840.1"/>
    </source>
</evidence>
<evidence type="ECO:0000256" key="3">
    <source>
        <dbReference type="ARBA" id="ARBA00023004"/>
    </source>
</evidence>
<sequence length="291" mass="31840">MTTPGSTATRFKEALVSTAGHCKIACGFCLRPDREAGFVEISTYTRTLSRLKEIGVEGVCLTGGEPAHHPQLRDLVRLAHQFGIAVSVVTSARTEADVTALAALGHLLTNLTASADSQGAMKLGRTTRSVESGLATLEAVPAPVKVLHLTYWDVPDAEARSMYEQIRDADVDLQLSPVMLDTSDQRKAGLNLNDYLRQQRSDAETLARYFQLSHRFQKHLAALRTMLLQPKRALCRSTVLYVSANGTLRRCPYGTTGVTVQAPRSTIREYLEASPEDEVTPDCAAICRPDR</sequence>
<reference evidence="6 7" key="1">
    <citation type="submission" date="2024-10" db="EMBL/GenBank/DDBJ databases">
        <title>The Natural Products Discovery Center: Release of the First 8490 Sequenced Strains for Exploring Actinobacteria Biosynthetic Diversity.</title>
        <authorList>
            <person name="Kalkreuter E."/>
            <person name="Kautsar S.A."/>
            <person name="Yang D."/>
            <person name="Bader C.D."/>
            <person name="Teijaro C.N."/>
            <person name="Fluegel L."/>
            <person name="Davis C.M."/>
            <person name="Simpson J.R."/>
            <person name="Lauterbach L."/>
            <person name="Steele A.D."/>
            <person name="Gui C."/>
            <person name="Meng S."/>
            <person name="Li G."/>
            <person name="Viehrig K."/>
            <person name="Ye F."/>
            <person name="Su P."/>
            <person name="Kiefer A.F."/>
            <person name="Nichols A."/>
            <person name="Cepeda A.J."/>
            <person name="Yan W."/>
            <person name="Fan B."/>
            <person name="Jiang Y."/>
            <person name="Adhikari A."/>
            <person name="Zheng C.-J."/>
            <person name="Schuster L."/>
            <person name="Cowan T.M."/>
            <person name="Smanski M.J."/>
            <person name="Chevrette M.G."/>
            <person name="De Carvalho L.P.S."/>
            <person name="Shen B."/>
        </authorList>
    </citation>
    <scope>NUCLEOTIDE SEQUENCE [LARGE SCALE GENOMIC DNA]</scope>
    <source>
        <strain evidence="6 7">NPDC003029</strain>
    </source>
</reference>
<evidence type="ECO:0000259" key="5">
    <source>
        <dbReference type="PROSITE" id="PS51918"/>
    </source>
</evidence>
<dbReference type="InterPro" id="IPR013785">
    <property type="entry name" value="Aldolase_TIM"/>
</dbReference>
<keyword evidence="4" id="KW-0411">Iron-sulfur</keyword>
<evidence type="ECO:0000256" key="4">
    <source>
        <dbReference type="ARBA" id="ARBA00023014"/>
    </source>
</evidence>
<dbReference type="Proteomes" id="UP001601976">
    <property type="component" value="Unassembled WGS sequence"/>
</dbReference>
<dbReference type="SUPFAM" id="SSF102114">
    <property type="entry name" value="Radical SAM enzymes"/>
    <property type="match status" value="1"/>
</dbReference>
<name>A0ABW6R8L5_9ACTN</name>
<dbReference type="EMBL" id="JBIAPK010000001">
    <property type="protein sequence ID" value="MFF3337840.1"/>
    <property type="molecule type" value="Genomic_DNA"/>
</dbReference>
<accession>A0ABW6R8L5</accession>
<organism evidence="6 7">
    <name type="scientific">Streptomyces flavidovirens</name>
    <dbReference type="NCBI Taxonomy" id="67298"/>
    <lineage>
        <taxon>Bacteria</taxon>
        <taxon>Bacillati</taxon>
        <taxon>Actinomycetota</taxon>
        <taxon>Actinomycetes</taxon>
        <taxon>Kitasatosporales</taxon>
        <taxon>Streptomycetaceae</taxon>
        <taxon>Streptomyces</taxon>
    </lineage>
</organism>
<dbReference type="InterPro" id="IPR050377">
    <property type="entry name" value="Radical_SAM_PqqE_MftC-like"/>
</dbReference>
<dbReference type="CDD" id="cd01335">
    <property type="entry name" value="Radical_SAM"/>
    <property type="match status" value="1"/>
</dbReference>
<protein>
    <submittedName>
        <fullName evidence="6">Radical SAM protein</fullName>
    </submittedName>
</protein>
<keyword evidence="7" id="KW-1185">Reference proteome</keyword>
<dbReference type="RefSeq" id="WP_387893718.1">
    <property type="nucleotide sequence ID" value="NZ_JBIAPK010000001.1"/>
</dbReference>
<dbReference type="InterPro" id="IPR007197">
    <property type="entry name" value="rSAM"/>
</dbReference>
<gene>
    <name evidence="6" type="ORF">ACFYWW_03740</name>
</gene>
<dbReference type="PROSITE" id="PS51918">
    <property type="entry name" value="RADICAL_SAM"/>
    <property type="match status" value="1"/>
</dbReference>
<dbReference type="Pfam" id="PF04055">
    <property type="entry name" value="Radical_SAM"/>
    <property type="match status" value="1"/>
</dbReference>
<keyword evidence="3" id="KW-0408">Iron</keyword>
<proteinExistence type="predicted"/>
<keyword evidence="1" id="KW-0949">S-adenosyl-L-methionine</keyword>
<keyword evidence="2" id="KW-0479">Metal-binding</keyword>
<evidence type="ECO:0000256" key="2">
    <source>
        <dbReference type="ARBA" id="ARBA00022723"/>
    </source>
</evidence>
<dbReference type="InterPro" id="IPR058240">
    <property type="entry name" value="rSAM_sf"/>
</dbReference>
<evidence type="ECO:0000256" key="1">
    <source>
        <dbReference type="ARBA" id="ARBA00022691"/>
    </source>
</evidence>
<comment type="caution">
    <text evidence="6">The sequence shown here is derived from an EMBL/GenBank/DDBJ whole genome shotgun (WGS) entry which is preliminary data.</text>
</comment>
<feature type="domain" description="Radical SAM core" evidence="5">
    <location>
        <begin position="7"/>
        <end position="236"/>
    </location>
</feature>
<dbReference type="Gene3D" id="3.20.20.70">
    <property type="entry name" value="Aldolase class I"/>
    <property type="match status" value="1"/>
</dbReference>
<dbReference type="PANTHER" id="PTHR11228">
    <property type="entry name" value="RADICAL SAM DOMAIN PROTEIN"/>
    <property type="match status" value="1"/>
</dbReference>
<dbReference type="SFLD" id="SFLDS00029">
    <property type="entry name" value="Radical_SAM"/>
    <property type="match status" value="1"/>
</dbReference>
<evidence type="ECO:0000313" key="7">
    <source>
        <dbReference type="Proteomes" id="UP001601976"/>
    </source>
</evidence>
<dbReference type="PANTHER" id="PTHR11228:SF7">
    <property type="entry name" value="PQQA PEPTIDE CYCLASE"/>
    <property type="match status" value="1"/>
</dbReference>